<evidence type="ECO:0000256" key="5">
    <source>
        <dbReference type="SAM" id="MobiDB-lite"/>
    </source>
</evidence>
<evidence type="ECO:0000313" key="8">
    <source>
        <dbReference type="RefSeq" id="XP_031396735.1"/>
    </source>
</evidence>
<evidence type="ECO:0000313" key="7">
    <source>
        <dbReference type="Proteomes" id="UP000515151"/>
    </source>
</evidence>
<keyword evidence="3" id="KW-0862">Zinc</keyword>
<organism evidence="7 8">
    <name type="scientific">Punica granatum</name>
    <name type="common">Pomegranate</name>
    <dbReference type="NCBI Taxonomy" id="22663"/>
    <lineage>
        <taxon>Eukaryota</taxon>
        <taxon>Viridiplantae</taxon>
        <taxon>Streptophyta</taxon>
        <taxon>Embryophyta</taxon>
        <taxon>Tracheophyta</taxon>
        <taxon>Spermatophyta</taxon>
        <taxon>Magnoliopsida</taxon>
        <taxon>eudicotyledons</taxon>
        <taxon>Gunneridae</taxon>
        <taxon>Pentapetalae</taxon>
        <taxon>rosids</taxon>
        <taxon>malvids</taxon>
        <taxon>Myrtales</taxon>
        <taxon>Lythraceae</taxon>
        <taxon>Punica</taxon>
    </lineage>
</organism>
<feature type="region of interest" description="Disordered" evidence="5">
    <location>
        <begin position="542"/>
        <end position="610"/>
    </location>
</feature>
<dbReference type="InterPro" id="IPR006564">
    <property type="entry name" value="Znf_PMZ"/>
</dbReference>
<name>A0A6P8DKD0_PUNGR</name>
<feature type="compositionally biased region" description="Basic residues" evidence="5">
    <location>
        <begin position="597"/>
        <end position="609"/>
    </location>
</feature>
<evidence type="ECO:0000256" key="3">
    <source>
        <dbReference type="ARBA" id="ARBA00022833"/>
    </source>
</evidence>
<reference evidence="7" key="1">
    <citation type="journal article" date="2020" name="Plant Biotechnol. J.">
        <title>The pomegranate (Punica granatum L.) draft genome dissects genetic divergence between soft- and hard-seeded cultivars.</title>
        <authorList>
            <person name="Luo X."/>
            <person name="Li H."/>
            <person name="Wu Z."/>
            <person name="Yao W."/>
            <person name="Zhao P."/>
            <person name="Cao D."/>
            <person name="Yu H."/>
            <person name="Li K."/>
            <person name="Poudel K."/>
            <person name="Zhao D."/>
            <person name="Zhang F."/>
            <person name="Xia X."/>
            <person name="Chen L."/>
            <person name="Wang Q."/>
            <person name="Jing D."/>
            <person name="Cao S."/>
        </authorList>
    </citation>
    <scope>NUCLEOTIDE SEQUENCE [LARGE SCALE GENOMIC DNA]</scope>
    <source>
        <strain evidence="7">cv. Tunisia</strain>
    </source>
</reference>
<dbReference type="PANTHER" id="PTHR31973">
    <property type="entry name" value="POLYPROTEIN, PUTATIVE-RELATED"/>
    <property type="match status" value="1"/>
</dbReference>
<feature type="domain" description="SWIM-type" evidence="6">
    <location>
        <begin position="481"/>
        <end position="513"/>
    </location>
</feature>
<evidence type="ECO:0000259" key="6">
    <source>
        <dbReference type="PROSITE" id="PS50966"/>
    </source>
</evidence>
<dbReference type="Pfam" id="PF10551">
    <property type="entry name" value="MULE"/>
    <property type="match status" value="1"/>
</dbReference>
<accession>A0A6P8DKD0</accession>
<dbReference type="RefSeq" id="XP_031396735.1">
    <property type="nucleotide sequence ID" value="XM_031540875.1"/>
</dbReference>
<dbReference type="Pfam" id="PF04434">
    <property type="entry name" value="SWIM"/>
    <property type="match status" value="1"/>
</dbReference>
<proteinExistence type="predicted"/>
<dbReference type="AlphaFoldDB" id="A0A6P8DKD0"/>
<keyword evidence="1" id="KW-0479">Metal-binding</keyword>
<dbReference type="InterPro" id="IPR018289">
    <property type="entry name" value="MULE_transposase_dom"/>
</dbReference>
<protein>
    <submittedName>
        <fullName evidence="8">Uncharacterized protein LOC116207780</fullName>
    </submittedName>
</protein>
<dbReference type="InterPro" id="IPR004332">
    <property type="entry name" value="Transposase_MuDR"/>
</dbReference>
<dbReference type="OrthoDB" id="1722443at2759"/>
<sequence length="715" mass="82147">MVLAKMMRACNIDAGNDDDWTEEGTDTEYFSDYVDSDNEVVTHNNSGDEGRKKRKRGKKRYITFNPNTPINEVEFSKNLIFEGPDQFKKVVQGYAIFQGFNILWKRTGDKKIEATCKNKECAWRIYGSWTFKKEGFAVKKLEGNHVNVQLGITVTKTTCYKARSLACKKILGTLEEHYNLLPSYIAELKKVNRTSTFEVVLDRGSPDGAVRFKRFYVCFDSLRKGFLEGCRSVIGLDGCFLKSKLGGQLLSAVGRDGNNQMFPFAWAVVEGENENSWRWFLDLLMKDLGIKDGYRWTIISDQQKGLEKAVKVLLPHVEHRNCARHIYANWKKNNGGVALKSLFWRAVMCTTEVEFFRIMEEMRAVSVKACDQFMQVGPQKFCRAFISEWNKCEIVHNNICECFNAYILQARAKPLIDMLEDIRTRLMKMMAEKKQLVIGSTDELCPRVKKKVEEARELSWRCTIVYVGESKFQVADLGEGYVVDLKRMTCTCRRWNLNGIPCLHAMGCIVYWNREEPQKYVHEYFKREMYLKAYEQPLEPPNGKNLWAKVQDPPALPPQVRKMPGRPKNSRNKDASEKELTRKRSNKKENNQAKLSTTHKRRGRKKKIAKLNLSQLRSNIEPGDMSQHSMDEVITQDQQRPVVPEVPSARPGCVSDIRPPKLQAKRKQIAPTLKAQISKEIALAKKGCGKVVESLLQIMMPDQPVRISYIGEYGG</sequence>
<keyword evidence="7" id="KW-1185">Reference proteome</keyword>
<evidence type="ECO:0000256" key="4">
    <source>
        <dbReference type="PROSITE-ProRule" id="PRU00325"/>
    </source>
</evidence>
<dbReference type="GeneID" id="116207780"/>
<dbReference type="SMART" id="SM00575">
    <property type="entry name" value="ZnF_PMZ"/>
    <property type="match status" value="1"/>
</dbReference>
<dbReference type="Proteomes" id="UP000515151">
    <property type="component" value="Chromosome 5"/>
</dbReference>
<evidence type="ECO:0000256" key="2">
    <source>
        <dbReference type="ARBA" id="ARBA00022771"/>
    </source>
</evidence>
<dbReference type="PROSITE" id="PS50966">
    <property type="entry name" value="ZF_SWIM"/>
    <property type="match status" value="1"/>
</dbReference>
<dbReference type="GO" id="GO:0008270">
    <property type="term" value="F:zinc ion binding"/>
    <property type="evidence" value="ECO:0007669"/>
    <property type="project" value="UniProtKB-KW"/>
</dbReference>
<dbReference type="PANTHER" id="PTHR31973:SF187">
    <property type="entry name" value="MUTATOR TRANSPOSASE MUDRA PROTEIN"/>
    <property type="match status" value="1"/>
</dbReference>
<evidence type="ECO:0000256" key="1">
    <source>
        <dbReference type="ARBA" id="ARBA00022723"/>
    </source>
</evidence>
<gene>
    <name evidence="8" type="primary">LOC116207780</name>
</gene>
<dbReference type="InterPro" id="IPR007527">
    <property type="entry name" value="Znf_SWIM"/>
</dbReference>
<keyword evidence="2 4" id="KW-0863">Zinc-finger</keyword>
<dbReference type="Pfam" id="PF03108">
    <property type="entry name" value="DBD_Tnp_Mut"/>
    <property type="match status" value="1"/>
</dbReference>
<feature type="region of interest" description="Disordered" evidence="5">
    <location>
        <begin position="637"/>
        <end position="657"/>
    </location>
</feature>
<reference evidence="8" key="2">
    <citation type="submission" date="2025-08" db="UniProtKB">
        <authorList>
            <consortium name="RefSeq"/>
        </authorList>
    </citation>
    <scope>IDENTIFICATION</scope>
    <source>
        <tissue evidence="8">Leaf</tissue>
    </source>
</reference>
<feature type="compositionally biased region" description="Basic and acidic residues" evidence="5">
    <location>
        <begin position="571"/>
        <end position="591"/>
    </location>
</feature>